<feature type="region of interest" description="Disordered" evidence="1">
    <location>
        <begin position="1"/>
        <end position="55"/>
    </location>
</feature>
<organism evidence="2 3">
    <name type="scientific">Arabis nemorensis</name>
    <dbReference type="NCBI Taxonomy" id="586526"/>
    <lineage>
        <taxon>Eukaryota</taxon>
        <taxon>Viridiplantae</taxon>
        <taxon>Streptophyta</taxon>
        <taxon>Embryophyta</taxon>
        <taxon>Tracheophyta</taxon>
        <taxon>Spermatophyta</taxon>
        <taxon>Magnoliopsida</taxon>
        <taxon>eudicotyledons</taxon>
        <taxon>Gunneridae</taxon>
        <taxon>Pentapetalae</taxon>
        <taxon>rosids</taxon>
        <taxon>malvids</taxon>
        <taxon>Brassicales</taxon>
        <taxon>Brassicaceae</taxon>
        <taxon>Arabideae</taxon>
        <taxon>Arabis</taxon>
    </lineage>
</organism>
<dbReference type="EMBL" id="CABITT030000003">
    <property type="protein sequence ID" value="VVA98398.1"/>
    <property type="molecule type" value="Genomic_DNA"/>
</dbReference>
<gene>
    <name evidence="2" type="ORF">ANE_LOCUS8843</name>
</gene>
<evidence type="ECO:0000256" key="1">
    <source>
        <dbReference type="SAM" id="MobiDB-lite"/>
    </source>
</evidence>
<evidence type="ECO:0000313" key="2">
    <source>
        <dbReference type="EMBL" id="VVA98398.1"/>
    </source>
</evidence>
<comment type="caution">
    <text evidence="2">The sequence shown here is derived from an EMBL/GenBank/DDBJ whole genome shotgun (WGS) entry which is preliminary data.</text>
</comment>
<name>A0A565B9R9_9BRAS</name>
<evidence type="ECO:0000313" key="3">
    <source>
        <dbReference type="Proteomes" id="UP000489600"/>
    </source>
</evidence>
<keyword evidence="3" id="KW-1185">Reference proteome</keyword>
<proteinExistence type="predicted"/>
<protein>
    <submittedName>
        <fullName evidence="2">Uncharacterized protein</fullName>
    </submittedName>
</protein>
<dbReference type="Proteomes" id="UP000489600">
    <property type="component" value="Unassembled WGS sequence"/>
</dbReference>
<accession>A0A565B9R9</accession>
<reference evidence="2" key="1">
    <citation type="submission" date="2019-07" db="EMBL/GenBank/DDBJ databases">
        <authorList>
            <person name="Dittberner H."/>
        </authorList>
    </citation>
    <scope>NUCLEOTIDE SEQUENCE [LARGE SCALE GENOMIC DNA]</scope>
</reference>
<dbReference type="AlphaFoldDB" id="A0A565B9R9"/>
<sequence length="55" mass="5993">MNTEGLTETKAEHADQQATNTTEAGEPQEHVEPAEQSPQPLSRRVTRSQAASLSF</sequence>